<gene>
    <name evidence="1" type="ORF">S01H1_09464</name>
</gene>
<dbReference type="AlphaFoldDB" id="X0SS95"/>
<reference evidence="1" key="1">
    <citation type="journal article" date="2014" name="Front. Microbiol.">
        <title>High frequency of phylogenetically diverse reductive dehalogenase-homologous genes in deep subseafloor sedimentary metagenomes.</title>
        <authorList>
            <person name="Kawai M."/>
            <person name="Futagami T."/>
            <person name="Toyoda A."/>
            <person name="Takaki Y."/>
            <person name="Nishi S."/>
            <person name="Hori S."/>
            <person name="Arai W."/>
            <person name="Tsubouchi T."/>
            <person name="Morono Y."/>
            <person name="Uchiyama I."/>
            <person name="Ito T."/>
            <person name="Fujiyama A."/>
            <person name="Inagaki F."/>
            <person name="Takami H."/>
        </authorList>
    </citation>
    <scope>NUCLEOTIDE SEQUENCE</scope>
    <source>
        <strain evidence="1">Expedition CK06-06</strain>
    </source>
</reference>
<dbReference type="EMBL" id="BARS01004835">
    <property type="protein sequence ID" value="GAF83963.1"/>
    <property type="molecule type" value="Genomic_DNA"/>
</dbReference>
<name>X0SS95_9ZZZZ</name>
<organism evidence="1">
    <name type="scientific">marine sediment metagenome</name>
    <dbReference type="NCBI Taxonomy" id="412755"/>
    <lineage>
        <taxon>unclassified sequences</taxon>
        <taxon>metagenomes</taxon>
        <taxon>ecological metagenomes</taxon>
    </lineage>
</organism>
<sequence length="32" mass="3536">AEVARFLGISRMGVHKAVTRGFELKRIHVSLG</sequence>
<protein>
    <submittedName>
        <fullName evidence="1">Uncharacterized protein</fullName>
    </submittedName>
</protein>
<evidence type="ECO:0000313" key="1">
    <source>
        <dbReference type="EMBL" id="GAF83963.1"/>
    </source>
</evidence>
<feature type="non-terminal residue" evidence="1">
    <location>
        <position position="1"/>
    </location>
</feature>
<proteinExistence type="predicted"/>
<accession>X0SS95</accession>
<comment type="caution">
    <text evidence="1">The sequence shown here is derived from an EMBL/GenBank/DDBJ whole genome shotgun (WGS) entry which is preliminary data.</text>
</comment>